<protein>
    <recommendedName>
        <fullName evidence="11">Transcription factor domain-containing protein</fullName>
    </recommendedName>
</protein>
<evidence type="ECO:0000256" key="8">
    <source>
        <dbReference type="SAM" id="MobiDB-lite"/>
    </source>
</evidence>
<dbReference type="GO" id="GO:0000981">
    <property type="term" value="F:DNA-binding transcription factor activity, RNA polymerase II-specific"/>
    <property type="evidence" value="ECO:0007669"/>
    <property type="project" value="TreeGrafter"/>
</dbReference>
<keyword evidence="4" id="KW-0238">DNA-binding</keyword>
<dbReference type="Proteomes" id="UP000184063">
    <property type="component" value="Unassembled WGS sequence"/>
</dbReference>
<keyword evidence="3" id="KW-0805">Transcription regulation</keyword>
<keyword evidence="2" id="KW-0862">Zinc</keyword>
<accession>A0A1M3TTF0</accession>
<sequence length="542" mass="61818">MCSDPKFGPRYIELRTLYAALPALNSRIDTLQEQVDSLVTQVALMKRSSHDNLPFRTPKHQFHLSENDSGYSNHHELPAGNSPSGMDAEMDFVSRGLFTLLECEELLANFRLHKMPLFPFVIIPTQLGVPTLRQQFPSLLLCIVTACLEHKPLSQLKTEQEVRRSIATRLVANLERSLDLLLGLLVHVAWSYYHWPIYDSQCFMFLQMAVMIVGDLGLDKGDSKMQATPFNSQVANQMEIDGDCWTSAAQRALLGCYYLCSRSLFFRGQLAMKYTEQIKRCAEMLALKAEYPTDVVLGVYTKEYTRFRTDSSPVRKHFSGADESMAWQKLSDSLALQQKHTEELLRNQNLWDNWAVRLELSATSLLVLGRHHCTPYCGLQQLQALSSSAYNTINVFLAIPLPALVHLPASSYNILWYSLLLLSKLHLLFHARFDIPGIKRHDIYTLGLALMKKMEGSLGDTPLIDCKKVSRSMSVWLENTTCEQQQGQIDLSTQGSGYEHECLRLYHLGPNALRRHAYETTLWENMLDEFDWHEEPSGFVCK</sequence>
<dbReference type="VEuPathDB" id="FungiDB:ASPFODRAFT_127839"/>
<dbReference type="InterPro" id="IPR051089">
    <property type="entry name" value="prtT"/>
</dbReference>
<evidence type="ECO:0000256" key="6">
    <source>
        <dbReference type="ARBA" id="ARBA00023242"/>
    </source>
</evidence>
<evidence type="ECO:0008006" key="11">
    <source>
        <dbReference type="Google" id="ProtNLM"/>
    </source>
</evidence>
<evidence type="ECO:0000256" key="1">
    <source>
        <dbReference type="ARBA" id="ARBA00004123"/>
    </source>
</evidence>
<dbReference type="OrthoDB" id="5226580at2759"/>
<dbReference type="GO" id="GO:0000976">
    <property type="term" value="F:transcription cis-regulatory region binding"/>
    <property type="evidence" value="ECO:0007669"/>
    <property type="project" value="TreeGrafter"/>
</dbReference>
<proteinExistence type="predicted"/>
<comment type="subcellular location">
    <subcellularLocation>
        <location evidence="1">Nucleus</location>
    </subcellularLocation>
</comment>
<reference evidence="10" key="1">
    <citation type="journal article" date="2017" name="Genome Biol.">
        <title>Comparative genomics reveals high biological diversity and specific adaptations in the industrially and medically important fungal genus Aspergillus.</title>
        <authorList>
            <person name="de Vries R.P."/>
            <person name="Riley R."/>
            <person name="Wiebenga A."/>
            <person name="Aguilar-Osorio G."/>
            <person name="Amillis S."/>
            <person name="Uchima C.A."/>
            <person name="Anderluh G."/>
            <person name="Asadollahi M."/>
            <person name="Askin M."/>
            <person name="Barry K."/>
            <person name="Battaglia E."/>
            <person name="Bayram O."/>
            <person name="Benocci T."/>
            <person name="Braus-Stromeyer S.A."/>
            <person name="Caldana C."/>
            <person name="Canovas D."/>
            <person name="Cerqueira G.C."/>
            <person name="Chen F."/>
            <person name="Chen W."/>
            <person name="Choi C."/>
            <person name="Clum A."/>
            <person name="Dos Santos R.A."/>
            <person name="Damasio A.R."/>
            <person name="Diallinas G."/>
            <person name="Emri T."/>
            <person name="Fekete E."/>
            <person name="Flipphi M."/>
            <person name="Freyberg S."/>
            <person name="Gallo A."/>
            <person name="Gournas C."/>
            <person name="Habgood R."/>
            <person name="Hainaut M."/>
            <person name="Harispe M.L."/>
            <person name="Henrissat B."/>
            <person name="Hilden K.S."/>
            <person name="Hope R."/>
            <person name="Hossain A."/>
            <person name="Karabika E."/>
            <person name="Karaffa L."/>
            <person name="Karanyi Z."/>
            <person name="Krasevec N."/>
            <person name="Kuo A."/>
            <person name="Kusch H."/>
            <person name="LaButti K."/>
            <person name="Lagendijk E.L."/>
            <person name="Lapidus A."/>
            <person name="Levasseur A."/>
            <person name="Lindquist E."/>
            <person name="Lipzen A."/>
            <person name="Logrieco A.F."/>
            <person name="MacCabe A."/>
            <person name="Maekelae M.R."/>
            <person name="Malavazi I."/>
            <person name="Melin P."/>
            <person name="Meyer V."/>
            <person name="Mielnichuk N."/>
            <person name="Miskei M."/>
            <person name="Molnar A.P."/>
            <person name="Mule G."/>
            <person name="Ngan C.Y."/>
            <person name="Orejas M."/>
            <person name="Orosz E."/>
            <person name="Ouedraogo J.P."/>
            <person name="Overkamp K.M."/>
            <person name="Park H.-S."/>
            <person name="Perrone G."/>
            <person name="Piumi F."/>
            <person name="Punt P.J."/>
            <person name="Ram A.F."/>
            <person name="Ramon A."/>
            <person name="Rauscher S."/>
            <person name="Record E."/>
            <person name="Riano-Pachon D.M."/>
            <person name="Robert V."/>
            <person name="Roehrig J."/>
            <person name="Ruller R."/>
            <person name="Salamov A."/>
            <person name="Salih N.S."/>
            <person name="Samson R.A."/>
            <person name="Sandor E."/>
            <person name="Sanguinetti M."/>
            <person name="Schuetze T."/>
            <person name="Sepcic K."/>
            <person name="Shelest E."/>
            <person name="Sherlock G."/>
            <person name="Sophianopoulou V."/>
            <person name="Squina F.M."/>
            <person name="Sun H."/>
            <person name="Susca A."/>
            <person name="Todd R.B."/>
            <person name="Tsang A."/>
            <person name="Unkles S.E."/>
            <person name="van de Wiele N."/>
            <person name="van Rossen-Uffink D."/>
            <person name="Oliveira J.V."/>
            <person name="Vesth T.C."/>
            <person name="Visser J."/>
            <person name="Yu J.-H."/>
            <person name="Zhou M."/>
            <person name="Andersen M.R."/>
            <person name="Archer D.B."/>
            <person name="Baker S.E."/>
            <person name="Benoit I."/>
            <person name="Brakhage A.A."/>
            <person name="Braus G.H."/>
            <person name="Fischer R."/>
            <person name="Frisvad J.C."/>
            <person name="Goldman G.H."/>
            <person name="Houbraken J."/>
            <person name="Oakley B."/>
            <person name="Pocsi I."/>
            <person name="Scazzocchio C."/>
            <person name="Seiboth B."/>
            <person name="vanKuyk P.A."/>
            <person name="Wortman J."/>
            <person name="Dyer P.S."/>
            <person name="Grigoriev I.V."/>
        </authorList>
    </citation>
    <scope>NUCLEOTIDE SEQUENCE [LARGE SCALE GENOMIC DNA]</scope>
    <source>
        <strain evidence="10">CBS 106.47</strain>
    </source>
</reference>
<dbReference type="PANTHER" id="PTHR31845:SF10">
    <property type="entry name" value="ZN(II)2CYS6 TRANSCRIPTION FACTOR (EUROFUNG)"/>
    <property type="match status" value="1"/>
</dbReference>
<feature type="coiled-coil region" evidence="7">
    <location>
        <begin position="21"/>
        <end position="48"/>
    </location>
</feature>
<dbReference type="EMBL" id="KV878238">
    <property type="protein sequence ID" value="OJZ89951.1"/>
    <property type="molecule type" value="Genomic_DNA"/>
</dbReference>
<feature type="region of interest" description="Disordered" evidence="8">
    <location>
        <begin position="64"/>
        <end position="83"/>
    </location>
</feature>
<evidence type="ECO:0000256" key="7">
    <source>
        <dbReference type="SAM" id="Coils"/>
    </source>
</evidence>
<evidence type="ECO:0000313" key="9">
    <source>
        <dbReference type="EMBL" id="OJZ89951.1"/>
    </source>
</evidence>
<dbReference type="PANTHER" id="PTHR31845">
    <property type="entry name" value="FINGER DOMAIN PROTEIN, PUTATIVE-RELATED"/>
    <property type="match status" value="1"/>
</dbReference>
<keyword evidence="7" id="KW-0175">Coiled coil</keyword>
<dbReference type="AlphaFoldDB" id="A0A1M3TTF0"/>
<name>A0A1M3TTF0_ASPLC</name>
<keyword evidence="5" id="KW-0804">Transcription</keyword>
<evidence type="ECO:0000256" key="3">
    <source>
        <dbReference type="ARBA" id="ARBA00023015"/>
    </source>
</evidence>
<keyword evidence="6" id="KW-0539">Nucleus</keyword>
<organism evidence="9 10">
    <name type="scientific">Aspergillus luchuensis (strain CBS 106.47)</name>
    <dbReference type="NCBI Taxonomy" id="1137211"/>
    <lineage>
        <taxon>Eukaryota</taxon>
        <taxon>Fungi</taxon>
        <taxon>Dikarya</taxon>
        <taxon>Ascomycota</taxon>
        <taxon>Pezizomycotina</taxon>
        <taxon>Eurotiomycetes</taxon>
        <taxon>Eurotiomycetidae</taxon>
        <taxon>Eurotiales</taxon>
        <taxon>Aspergillaceae</taxon>
        <taxon>Aspergillus</taxon>
        <taxon>Aspergillus subgen. Circumdati</taxon>
    </lineage>
</organism>
<evidence type="ECO:0000256" key="5">
    <source>
        <dbReference type="ARBA" id="ARBA00023163"/>
    </source>
</evidence>
<evidence type="ECO:0000256" key="4">
    <source>
        <dbReference type="ARBA" id="ARBA00023125"/>
    </source>
</evidence>
<evidence type="ECO:0000256" key="2">
    <source>
        <dbReference type="ARBA" id="ARBA00022833"/>
    </source>
</evidence>
<dbReference type="GO" id="GO:0005634">
    <property type="term" value="C:nucleus"/>
    <property type="evidence" value="ECO:0007669"/>
    <property type="project" value="UniProtKB-SubCell"/>
</dbReference>
<gene>
    <name evidence="9" type="ORF">ASPFODRAFT_127839</name>
</gene>
<evidence type="ECO:0000313" key="10">
    <source>
        <dbReference type="Proteomes" id="UP000184063"/>
    </source>
</evidence>